<dbReference type="InterPro" id="IPR029061">
    <property type="entry name" value="THDP-binding"/>
</dbReference>
<dbReference type="GO" id="GO:0030976">
    <property type="term" value="F:thiamine pyrophosphate binding"/>
    <property type="evidence" value="ECO:0007669"/>
    <property type="project" value="InterPro"/>
</dbReference>
<dbReference type="PANTHER" id="PTHR42818:SF1">
    <property type="entry name" value="SULFOPYRUVATE DECARBOXYLASE"/>
    <property type="match status" value="1"/>
</dbReference>
<gene>
    <name evidence="5" type="ORF">DKT69_19880</name>
</gene>
<organism evidence="5 6">
    <name type="scientific">Micromonospora sicca</name>
    <dbReference type="NCBI Taxonomy" id="2202420"/>
    <lineage>
        <taxon>Bacteria</taxon>
        <taxon>Bacillati</taxon>
        <taxon>Actinomycetota</taxon>
        <taxon>Actinomycetes</taxon>
        <taxon>Micromonosporales</taxon>
        <taxon>Micromonosporaceae</taxon>
        <taxon>Micromonospora</taxon>
    </lineage>
</organism>
<evidence type="ECO:0000256" key="1">
    <source>
        <dbReference type="ARBA" id="ARBA00022793"/>
    </source>
</evidence>
<protein>
    <submittedName>
        <fullName evidence="5">Thiamine pyrophosphate-binding protein</fullName>
    </submittedName>
</protein>
<dbReference type="OrthoDB" id="9785953at2"/>
<dbReference type="PROSITE" id="PS00187">
    <property type="entry name" value="TPP_ENZYMES"/>
    <property type="match status" value="1"/>
</dbReference>
<dbReference type="GO" id="GO:0000287">
    <property type="term" value="F:magnesium ion binding"/>
    <property type="evidence" value="ECO:0007669"/>
    <property type="project" value="InterPro"/>
</dbReference>
<keyword evidence="1" id="KW-0210">Decarboxylase</keyword>
<proteinExistence type="predicted"/>
<dbReference type="PANTHER" id="PTHR42818">
    <property type="entry name" value="SULFOPYRUVATE DECARBOXYLASE SUBUNIT ALPHA"/>
    <property type="match status" value="1"/>
</dbReference>
<dbReference type="Pfam" id="PF02775">
    <property type="entry name" value="TPP_enzyme_C"/>
    <property type="match status" value="1"/>
</dbReference>
<comment type="caution">
    <text evidence="5">The sequence shown here is derived from an EMBL/GenBank/DDBJ whole genome shotgun (WGS) entry which is preliminary data.</text>
</comment>
<feature type="domain" description="Thiamine pyrophosphate enzyme TPP-binding" evidence="4">
    <location>
        <begin position="43"/>
        <end position="159"/>
    </location>
</feature>
<dbReference type="GO" id="GO:0016831">
    <property type="term" value="F:carboxy-lyase activity"/>
    <property type="evidence" value="ECO:0007669"/>
    <property type="project" value="UniProtKB-KW"/>
</dbReference>
<dbReference type="AlphaFoldDB" id="A0A317DFR7"/>
<keyword evidence="2" id="KW-0786">Thiamine pyrophosphate</keyword>
<reference evidence="5 6" key="1">
    <citation type="submission" date="2018-05" db="EMBL/GenBank/DDBJ databases">
        <title>Micromonosporas from Atacama Desert.</title>
        <authorList>
            <person name="Carro L."/>
            <person name="Golinska P."/>
            <person name="Klenk H.-P."/>
            <person name="Goodfellow M."/>
        </authorList>
    </citation>
    <scope>NUCLEOTIDE SEQUENCE [LARGE SCALE GENOMIC DNA]</scope>
    <source>
        <strain evidence="5 6">4G51</strain>
    </source>
</reference>
<dbReference type="Proteomes" id="UP000246050">
    <property type="component" value="Unassembled WGS sequence"/>
</dbReference>
<evidence type="ECO:0000256" key="3">
    <source>
        <dbReference type="ARBA" id="ARBA00023239"/>
    </source>
</evidence>
<evidence type="ECO:0000256" key="2">
    <source>
        <dbReference type="ARBA" id="ARBA00023052"/>
    </source>
</evidence>
<dbReference type="Gene3D" id="3.40.50.970">
    <property type="match status" value="1"/>
</dbReference>
<dbReference type="InterPro" id="IPR011766">
    <property type="entry name" value="TPP_enzyme_TPP-bd"/>
</dbReference>
<keyword evidence="3" id="KW-0456">Lyase</keyword>
<evidence type="ECO:0000313" key="5">
    <source>
        <dbReference type="EMBL" id="PWR13599.1"/>
    </source>
</evidence>
<sequence>MAMSTAQAASVIAAHRPPDAVVISTMSSLRQFPRLSPSPLNLSCVPLMGGASALGLGIAIAQPNRSVLLLDGDGSLLMQLGSLVTVAGVQPRNLYHFVFDNGVWFEGGANFALPAADRISWTGLATAAGYAATYSFSDPAALASDLDTVLAAAGPCLIRLDIDKDAADRTQWSGVNLQEETPDSQFSRMGDEARTVMRALQQSQVGQA</sequence>
<name>A0A317DFR7_9ACTN</name>
<dbReference type="SUPFAM" id="SSF52518">
    <property type="entry name" value="Thiamin diphosphate-binding fold (THDP-binding)"/>
    <property type="match status" value="1"/>
</dbReference>
<dbReference type="RefSeq" id="WP_109803029.1">
    <property type="nucleotide sequence ID" value="NZ_QGKS01000258.1"/>
</dbReference>
<evidence type="ECO:0000313" key="6">
    <source>
        <dbReference type="Proteomes" id="UP000246050"/>
    </source>
</evidence>
<accession>A0A317DFR7</accession>
<dbReference type="EMBL" id="QGKS01000258">
    <property type="protein sequence ID" value="PWR13599.1"/>
    <property type="molecule type" value="Genomic_DNA"/>
</dbReference>
<dbReference type="InterPro" id="IPR051818">
    <property type="entry name" value="TPP_dependent_decarboxylase"/>
</dbReference>
<evidence type="ECO:0000259" key="4">
    <source>
        <dbReference type="Pfam" id="PF02775"/>
    </source>
</evidence>
<dbReference type="InterPro" id="IPR000399">
    <property type="entry name" value="TPP-bd_CS"/>
</dbReference>